<dbReference type="AlphaFoldDB" id="A0A9P4ILP4"/>
<dbReference type="Proteomes" id="UP000799772">
    <property type="component" value="Unassembled WGS sequence"/>
</dbReference>
<feature type="domain" description="Bacterial bifunctional deaminase-reductase C-terminal" evidence="13">
    <location>
        <begin position="42"/>
        <end position="285"/>
    </location>
</feature>
<evidence type="ECO:0000259" key="13">
    <source>
        <dbReference type="Pfam" id="PF01872"/>
    </source>
</evidence>
<evidence type="ECO:0000313" key="15">
    <source>
        <dbReference type="Proteomes" id="UP000799772"/>
    </source>
</evidence>
<organism evidence="14 15">
    <name type="scientific">Rhizodiscina lignyota</name>
    <dbReference type="NCBI Taxonomy" id="1504668"/>
    <lineage>
        <taxon>Eukaryota</taxon>
        <taxon>Fungi</taxon>
        <taxon>Dikarya</taxon>
        <taxon>Ascomycota</taxon>
        <taxon>Pezizomycotina</taxon>
        <taxon>Dothideomycetes</taxon>
        <taxon>Pleosporomycetidae</taxon>
        <taxon>Aulographales</taxon>
        <taxon>Rhizodiscinaceae</taxon>
        <taxon>Rhizodiscina</taxon>
    </lineage>
</organism>
<comment type="function">
    <text evidence="1">Catalyzes an early step in riboflavin biosynthesis, the NADPH-dependent reduction of the ribose side chain of 2,5-diamino-6-ribosylamino-4(3H)-pyrimidinone 5'-phosphate, yielding 2,5-diamino-6-ribitylamino-4(3H)-pyrimidinone 5'-phosphate.</text>
</comment>
<dbReference type="GO" id="GO:0009231">
    <property type="term" value="P:riboflavin biosynthetic process"/>
    <property type="evidence" value="ECO:0007669"/>
    <property type="project" value="UniProtKB-KW"/>
</dbReference>
<dbReference type="Pfam" id="PF01872">
    <property type="entry name" value="RibD_C"/>
    <property type="match status" value="1"/>
</dbReference>
<evidence type="ECO:0000256" key="11">
    <source>
        <dbReference type="ARBA" id="ARBA00047550"/>
    </source>
</evidence>
<dbReference type="EMBL" id="ML978122">
    <property type="protein sequence ID" value="KAF2103439.1"/>
    <property type="molecule type" value="Genomic_DNA"/>
</dbReference>
<evidence type="ECO:0000256" key="1">
    <source>
        <dbReference type="ARBA" id="ARBA00003555"/>
    </source>
</evidence>
<dbReference type="InterPro" id="IPR050765">
    <property type="entry name" value="Riboflavin_Biosynth_HTPR"/>
</dbReference>
<dbReference type="EC" id="1.1.1.302" evidence="4"/>
<gene>
    <name evidence="14" type="ORF">NA57DRAFT_52960</name>
</gene>
<evidence type="ECO:0000256" key="5">
    <source>
        <dbReference type="ARBA" id="ARBA00015035"/>
    </source>
</evidence>
<evidence type="ECO:0000256" key="10">
    <source>
        <dbReference type="ARBA" id="ARBA00031630"/>
    </source>
</evidence>
<dbReference type="PANTHER" id="PTHR38011">
    <property type="entry name" value="DIHYDROFOLATE REDUCTASE FAMILY PROTEIN (AFU_ORTHOLOGUE AFUA_8G06820)"/>
    <property type="match status" value="1"/>
</dbReference>
<evidence type="ECO:0000313" key="14">
    <source>
        <dbReference type="EMBL" id="KAF2103439.1"/>
    </source>
</evidence>
<dbReference type="InterPro" id="IPR002734">
    <property type="entry name" value="RibDG_C"/>
</dbReference>
<evidence type="ECO:0000256" key="8">
    <source>
        <dbReference type="ARBA" id="ARBA00023002"/>
    </source>
</evidence>
<name>A0A9P4ILP4_9PEZI</name>
<dbReference type="SUPFAM" id="SSF53597">
    <property type="entry name" value="Dihydrofolate reductase-like"/>
    <property type="match status" value="1"/>
</dbReference>
<comment type="pathway">
    <text evidence="2">Cofactor biosynthesis; riboflavin biosynthesis.</text>
</comment>
<comment type="similarity">
    <text evidence="3">Belongs to the HTP reductase family.</text>
</comment>
<evidence type="ECO:0000256" key="9">
    <source>
        <dbReference type="ARBA" id="ARBA00030073"/>
    </source>
</evidence>
<dbReference type="InterPro" id="IPR024072">
    <property type="entry name" value="DHFR-like_dom_sf"/>
</dbReference>
<evidence type="ECO:0000256" key="2">
    <source>
        <dbReference type="ARBA" id="ARBA00005104"/>
    </source>
</evidence>
<comment type="catalytic activity">
    <reaction evidence="11">
        <text>2,5-diamino-6-(1-D-ribitylamino)pyrimidin-4(3H)-one 5'-phosphate + NAD(+) = 2,5-diamino-6-(1-D-ribosylamino)pyrimidin-4(3H)-one 5'-phosphate + NADH + H(+)</text>
        <dbReference type="Rhea" id="RHEA:27274"/>
        <dbReference type="ChEBI" id="CHEBI:15378"/>
        <dbReference type="ChEBI" id="CHEBI:57540"/>
        <dbReference type="ChEBI" id="CHEBI:57945"/>
        <dbReference type="ChEBI" id="CHEBI:58890"/>
        <dbReference type="ChEBI" id="CHEBI:59545"/>
        <dbReference type="EC" id="1.1.1.302"/>
    </reaction>
</comment>
<dbReference type="Gene3D" id="3.40.430.10">
    <property type="entry name" value="Dihydrofolate Reductase, subunit A"/>
    <property type="match status" value="1"/>
</dbReference>
<comment type="catalytic activity">
    <reaction evidence="12">
        <text>2,5-diamino-6-(1-D-ribitylamino)pyrimidin-4(3H)-one 5'-phosphate + NADP(+) = 2,5-diamino-6-(1-D-ribosylamino)pyrimidin-4(3H)-one 5'-phosphate + NADPH + H(+)</text>
        <dbReference type="Rhea" id="RHEA:27278"/>
        <dbReference type="ChEBI" id="CHEBI:15378"/>
        <dbReference type="ChEBI" id="CHEBI:57783"/>
        <dbReference type="ChEBI" id="CHEBI:58349"/>
        <dbReference type="ChEBI" id="CHEBI:58890"/>
        <dbReference type="ChEBI" id="CHEBI:59545"/>
        <dbReference type="EC" id="1.1.1.302"/>
    </reaction>
</comment>
<keyword evidence="6" id="KW-0686">Riboflavin biosynthesis</keyword>
<evidence type="ECO:0000256" key="3">
    <source>
        <dbReference type="ARBA" id="ARBA00009723"/>
    </source>
</evidence>
<dbReference type="OrthoDB" id="5432at2759"/>
<keyword evidence="8" id="KW-0560">Oxidoreductase</keyword>
<sequence length="293" mass="32331">MSPPPRDALHFPQSSRPFLEPYLPLHRSWHNPYLPDDSTPFPFTTLTFAQSLDSSISLAPGTQTALSGPETKAMTHYLRARHDGILVGIGTALADDPSLNCRLEGVGGYGGRGLNMQPRPVIVDPKGRWLDVAEGSKVMKLARERRGRGPWVVMAWTDDSEVLGRVNAIDRLLEGVGGKVLMVEPRTNKETEEKRLDWGDVLAMLKREGLDSLMVEGGQRVINELLREEYQELVNLVIITIAPTWLGQGGVVVSPERKSAEQGNASAVGRLTNTRWQQMGDDVVLCGQLPHKK</sequence>
<dbReference type="PANTHER" id="PTHR38011:SF7">
    <property type="entry name" value="2,5-DIAMINO-6-RIBOSYLAMINO-4(3H)-PYRIMIDINONE 5'-PHOSPHATE REDUCTASE"/>
    <property type="match status" value="1"/>
</dbReference>
<proteinExistence type="inferred from homology"/>
<evidence type="ECO:0000256" key="4">
    <source>
        <dbReference type="ARBA" id="ARBA00012851"/>
    </source>
</evidence>
<evidence type="ECO:0000256" key="7">
    <source>
        <dbReference type="ARBA" id="ARBA00022857"/>
    </source>
</evidence>
<evidence type="ECO:0000256" key="12">
    <source>
        <dbReference type="ARBA" id="ARBA00049020"/>
    </source>
</evidence>
<evidence type="ECO:0000256" key="6">
    <source>
        <dbReference type="ARBA" id="ARBA00022619"/>
    </source>
</evidence>
<accession>A0A9P4ILP4</accession>
<keyword evidence="7" id="KW-0521">NADP</keyword>
<comment type="caution">
    <text evidence="14">The sequence shown here is derived from an EMBL/GenBank/DDBJ whole genome shotgun (WGS) entry which is preliminary data.</text>
</comment>
<keyword evidence="15" id="KW-1185">Reference proteome</keyword>
<reference evidence="14" key="1">
    <citation type="journal article" date="2020" name="Stud. Mycol.">
        <title>101 Dothideomycetes genomes: a test case for predicting lifestyles and emergence of pathogens.</title>
        <authorList>
            <person name="Haridas S."/>
            <person name="Albert R."/>
            <person name="Binder M."/>
            <person name="Bloem J."/>
            <person name="Labutti K."/>
            <person name="Salamov A."/>
            <person name="Andreopoulos B."/>
            <person name="Baker S."/>
            <person name="Barry K."/>
            <person name="Bills G."/>
            <person name="Bluhm B."/>
            <person name="Cannon C."/>
            <person name="Castanera R."/>
            <person name="Culley D."/>
            <person name="Daum C."/>
            <person name="Ezra D."/>
            <person name="Gonzalez J."/>
            <person name="Henrissat B."/>
            <person name="Kuo A."/>
            <person name="Liang C."/>
            <person name="Lipzen A."/>
            <person name="Lutzoni F."/>
            <person name="Magnuson J."/>
            <person name="Mondo S."/>
            <person name="Nolan M."/>
            <person name="Ohm R."/>
            <person name="Pangilinan J."/>
            <person name="Park H.-J."/>
            <person name="Ramirez L."/>
            <person name="Alfaro M."/>
            <person name="Sun H."/>
            <person name="Tritt A."/>
            <person name="Yoshinaga Y."/>
            <person name="Zwiers L.-H."/>
            <person name="Turgeon B."/>
            <person name="Goodwin S."/>
            <person name="Spatafora J."/>
            <person name="Crous P."/>
            <person name="Grigoriev I."/>
        </authorList>
    </citation>
    <scope>NUCLEOTIDE SEQUENCE</scope>
    <source>
        <strain evidence="14">CBS 133067</strain>
    </source>
</reference>
<dbReference type="GO" id="GO:0008703">
    <property type="term" value="F:5-amino-6-(5-phosphoribosylamino)uracil reductase activity"/>
    <property type="evidence" value="ECO:0007669"/>
    <property type="project" value="InterPro"/>
</dbReference>
<protein>
    <recommendedName>
        <fullName evidence="5">2,5-diamino-6-ribosylamino-4(3H)-pyrimidinone 5'-phosphate reductase</fullName>
        <ecNumber evidence="4">1.1.1.302</ecNumber>
    </recommendedName>
    <alternativeName>
        <fullName evidence="10">2,5-diamino-6-(5-phospho-D-ribosylamino)pyrimidin-4(3H)-one reductase</fullName>
    </alternativeName>
    <alternativeName>
        <fullName evidence="9">2,5-diamino-6-ribitylamino-4(3H)-pyrimidinone 5'-phosphate synthase</fullName>
    </alternativeName>
</protein>